<keyword evidence="2" id="KW-1185">Reference proteome</keyword>
<proteinExistence type="predicted"/>
<gene>
    <name evidence="1" type="ORF">Pint_17117</name>
</gene>
<sequence>MQTNSSSLCFYFSLLLWATYFENIHMLFMLAYRRCYIRFIRKVNEKKGVEGQEETRKAFDFMLGHVGSDIASGPVWLEYITFLKSLPALNTQEESQRMTAVRKAYQKAIVTPTHHVEQLWKDYENFENSVSRQLIVCVKGLKAF</sequence>
<dbReference type="Proteomes" id="UP001163603">
    <property type="component" value="Chromosome 4"/>
</dbReference>
<reference evidence="2" key="1">
    <citation type="journal article" date="2023" name="G3 (Bethesda)">
        <title>Genome assembly and association tests identify interacting loci associated with vigor, precocity, and sex in interspecific pistachio rootstocks.</title>
        <authorList>
            <person name="Palmer W."/>
            <person name="Jacygrad E."/>
            <person name="Sagayaradj S."/>
            <person name="Cavanaugh K."/>
            <person name="Han R."/>
            <person name="Bertier L."/>
            <person name="Beede B."/>
            <person name="Kafkas S."/>
            <person name="Golino D."/>
            <person name="Preece J."/>
            <person name="Michelmore R."/>
        </authorList>
    </citation>
    <scope>NUCLEOTIDE SEQUENCE [LARGE SCALE GENOMIC DNA]</scope>
</reference>
<organism evidence="1 2">
    <name type="scientific">Pistacia integerrima</name>
    <dbReference type="NCBI Taxonomy" id="434235"/>
    <lineage>
        <taxon>Eukaryota</taxon>
        <taxon>Viridiplantae</taxon>
        <taxon>Streptophyta</taxon>
        <taxon>Embryophyta</taxon>
        <taxon>Tracheophyta</taxon>
        <taxon>Spermatophyta</taxon>
        <taxon>Magnoliopsida</taxon>
        <taxon>eudicotyledons</taxon>
        <taxon>Gunneridae</taxon>
        <taxon>Pentapetalae</taxon>
        <taxon>rosids</taxon>
        <taxon>malvids</taxon>
        <taxon>Sapindales</taxon>
        <taxon>Anacardiaceae</taxon>
        <taxon>Pistacia</taxon>
    </lineage>
</organism>
<evidence type="ECO:0000313" key="1">
    <source>
        <dbReference type="EMBL" id="KAJ0042090.1"/>
    </source>
</evidence>
<dbReference type="EMBL" id="CM047739">
    <property type="protein sequence ID" value="KAJ0042090.1"/>
    <property type="molecule type" value="Genomic_DNA"/>
</dbReference>
<accession>A0ACC0YWT9</accession>
<comment type="caution">
    <text evidence="1">The sequence shown here is derived from an EMBL/GenBank/DDBJ whole genome shotgun (WGS) entry which is preliminary data.</text>
</comment>
<name>A0ACC0YWT9_9ROSI</name>
<evidence type="ECO:0000313" key="2">
    <source>
        <dbReference type="Proteomes" id="UP001163603"/>
    </source>
</evidence>
<protein>
    <submittedName>
        <fullName evidence="1">Uncharacterized protein</fullName>
    </submittedName>
</protein>